<name>A0AAW2F908_9HYME</name>
<comment type="caution">
    <text evidence="1">The sequence shown here is derived from an EMBL/GenBank/DDBJ whole genome shotgun (WGS) entry which is preliminary data.</text>
</comment>
<keyword evidence="2" id="KW-1185">Reference proteome</keyword>
<gene>
    <name evidence="1" type="ORF">PUN28_013941</name>
</gene>
<protein>
    <submittedName>
        <fullName evidence="1">Uncharacterized protein</fullName>
    </submittedName>
</protein>
<dbReference type="Proteomes" id="UP001430953">
    <property type="component" value="Unassembled WGS sequence"/>
</dbReference>
<dbReference type="AlphaFoldDB" id="A0AAW2F908"/>
<proteinExistence type="predicted"/>
<accession>A0AAW2F908</accession>
<evidence type="ECO:0000313" key="1">
    <source>
        <dbReference type="EMBL" id="KAL0110677.1"/>
    </source>
</evidence>
<evidence type="ECO:0000313" key="2">
    <source>
        <dbReference type="Proteomes" id="UP001430953"/>
    </source>
</evidence>
<dbReference type="EMBL" id="JADYXP020000014">
    <property type="protein sequence ID" value="KAL0110677.1"/>
    <property type="molecule type" value="Genomic_DNA"/>
</dbReference>
<organism evidence="1 2">
    <name type="scientific">Cardiocondyla obscurior</name>
    <dbReference type="NCBI Taxonomy" id="286306"/>
    <lineage>
        <taxon>Eukaryota</taxon>
        <taxon>Metazoa</taxon>
        <taxon>Ecdysozoa</taxon>
        <taxon>Arthropoda</taxon>
        <taxon>Hexapoda</taxon>
        <taxon>Insecta</taxon>
        <taxon>Pterygota</taxon>
        <taxon>Neoptera</taxon>
        <taxon>Endopterygota</taxon>
        <taxon>Hymenoptera</taxon>
        <taxon>Apocrita</taxon>
        <taxon>Aculeata</taxon>
        <taxon>Formicoidea</taxon>
        <taxon>Formicidae</taxon>
        <taxon>Myrmicinae</taxon>
        <taxon>Cardiocondyla</taxon>
    </lineage>
</organism>
<reference evidence="1 2" key="1">
    <citation type="submission" date="2023-03" db="EMBL/GenBank/DDBJ databases">
        <title>High recombination rates correlate with genetic variation in Cardiocondyla obscurior ants.</title>
        <authorList>
            <person name="Errbii M."/>
        </authorList>
    </citation>
    <scope>NUCLEOTIDE SEQUENCE [LARGE SCALE GENOMIC DNA]</scope>
    <source>
        <strain evidence="1">Alpha-2009</strain>
        <tissue evidence="1">Whole body</tissue>
    </source>
</reference>
<sequence length="151" mass="17946">MADQKFEADKNINNLKIMITENVKNQTANVEKKKLHSNFETNKTEITQDQITYNKNLQELHVTHETNIKSEDLAQTNISNHNKNEISICSAVTSSNEDIENEIFDWNEEHNWRNKNEKKKKRMYLDPRPDFTGVCKKRRREKISSNKHLRF</sequence>